<evidence type="ECO:0000313" key="2">
    <source>
        <dbReference type="EMBL" id="SUZ82719.1"/>
    </source>
</evidence>
<dbReference type="Pfam" id="PF13614">
    <property type="entry name" value="AAA_31"/>
    <property type="match status" value="1"/>
</dbReference>
<sequence>MILAVTNQKGGVGKTTTSINLAAALARKGQRTLLVDLDPQGHSTLSFLDHESIDRSIYDVLVEPDVAATEIICKTKDECLDVAPARLSLAKFEGKLLGSFDGHYRLRDELKSIVKDYEFIVIDTPPTLGLLTVNALVFATHLLVPVQSSYLSLEGTVDLMDTVKRIRSRVNRRLQLLGVLITLHDNRTLLGREVVAKVRDMFGEKVFQTIISKSVRLEESPSYKSSIFTHAPRSSGAKQYAELGEEVMQRA</sequence>
<dbReference type="PANTHER" id="PTHR13696:SF52">
    <property type="entry name" value="PARA FAMILY PROTEIN CT_582"/>
    <property type="match status" value="1"/>
</dbReference>
<proteinExistence type="predicted"/>
<feature type="domain" description="AAA" evidence="1">
    <location>
        <begin position="2"/>
        <end position="175"/>
    </location>
</feature>
<name>A0A381QVV6_9ZZZZ</name>
<dbReference type="InterPro" id="IPR027417">
    <property type="entry name" value="P-loop_NTPase"/>
</dbReference>
<dbReference type="CDD" id="cd02042">
    <property type="entry name" value="ParAB_family"/>
    <property type="match status" value="1"/>
</dbReference>
<dbReference type="PANTHER" id="PTHR13696">
    <property type="entry name" value="P-LOOP CONTAINING NUCLEOSIDE TRIPHOSPHATE HYDROLASE"/>
    <property type="match status" value="1"/>
</dbReference>
<protein>
    <recommendedName>
        <fullName evidence="1">AAA domain-containing protein</fullName>
    </recommendedName>
</protein>
<dbReference type="PIRSF" id="PIRSF009320">
    <property type="entry name" value="Nuc_binding_HP_1000"/>
    <property type="match status" value="1"/>
</dbReference>
<dbReference type="AlphaFoldDB" id="A0A381QVV6"/>
<dbReference type="InterPro" id="IPR025669">
    <property type="entry name" value="AAA_dom"/>
</dbReference>
<accession>A0A381QVV6</accession>
<evidence type="ECO:0000259" key="1">
    <source>
        <dbReference type="Pfam" id="PF13614"/>
    </source>
</evidence>
<dbReference type="InterPro" id="IPR050678">
    <property type="entry name" value="DNA_Partitioning_ATPase"/>
</dbReference>
<organism evidence="2">
    <name type="scientific">marine metagenome</name>
    <dbReference type="NCBI Taxonomy" id="408172"/>
    <lineage>
        <taxon>unclassified sequences</taxon>
        <taxon>metagenomes</taxon>
        <taxon>ecological metagenomes</taxon>
    </lineage>
</organism>
<dbReference type="Gene3D" id="3.40.50.300">
    <property type="entry name" value="P-loop containing nucleotide triphosphate hydrolases"/>
    <property type="match status" value="1"/>
</dbReference>
<gene>
    <name evidence="2" type="ORF">METZ01_LOCUS35573</name>
</gene>
<dbReference type="EMBL" id="UINC01001519">
    <property type="protein sequence ID" value="SUZ82719.1"/>
    <property type="molecule type" value="Genomic_DNA"/>
</dbReference>
<dbReference type="FunFam" id="3.40.50.300:FF:000285">
    <property type="entry name" value="Sporulation initiation inhibitor Soj"/>
    <property type="match status" value="1"/>
</dbReference>
<reference evidence="2" key="1">
    <citation type="submission" date="2018-05" db="EMBL/GenBank/DDBJ databases">
        <authorList>
            <person name="Lanie J.A."/>
            <person name="Ng W.-L."/>
            <person name="Kazmierczak K.M."/>
            <person name="Andrzejewski T.M."/>
            <person name="Davidsen T.M."/>
            <person name="Wayne K.J."/>
            <person name="Tettelin H."/>
            <person name="Glass J.I."/>
            <person name="Rusch D."/>
            <person name="Podicherti R."/>
            <person name="Tsui H.-C.T."/>
            <person name="Winkler M.E."/>
        </authorList>
    </citation>
    <scope>NUCLEOTIDE SEQUENCE</scope>
</reference>
<dbReference type="SUPFAM" id="SSF52540">
    <property type="entry name" value="P-loop containing nucleoside triphosphate hydrolases"/>
    <property type="match status" value="1"/>
</dbReference>